<dbReference type="InterPro" id="IPR036322">
    <property type="entry name" value="WD40_repeat_dom_sf"/>
</dbReference>
<dbReference type="Pfam" id="PF12937">
    <property type="entry name" value="F-box-like"/>
    <property type="match status" value="1"/>
</dbReference>
<dbReference type="InterPro" id="IPR001810">
    <property type="entry name" value="F-box_dom"/>
</dbReference>
<organism evidence="2">
    <name type="scientific">Homalodisca liturata</name>
    <dbReference type="NCBI Taxonomy" id="320908"/>
    <lineage>
        <taxon>Eukaryota</taxon>
        <taxon>Metazoa</taxon>
        <taxon>Ecdysozoa</taxon>
        <taxon>Arthropoda</taxon>
        <taxon>Hexapoda</taxon>
        <taxon>Insecta</taxon>
        <taxon>Pterygota</taxon>
        <taxon>Neoptera</taxon>
        <taxon>Paraneoptera</taxon>
        <taxon>Hemiptera</taxon>
        <taxon>Auchenorrhyncha</taxon>
        <taxon>Membracoidea</taxon>
        <taxon>Cicadellidae</taxon>
        <taxon>Cicadellinae</taxon>
        <taxon>Proconiini</taxon>
        <taxon>Homalodisca</taxon>
    </lineage>
</organism>
<accession>A0A1B6K3K3</accession>
<evidence type="ECO:0000313" key="2">
    <source>
        <dbReference type="EMBL" id="JAT06026.1"/>
    </source>
</evidence>
<sequence length="468" mass="54624">MLTLPEEVVEIIVAHLTAKELAACCGVSLGWRELFNKDIFWKRFCDKRLPEYLRTISSRVTPRFVIPQNSNSDLTPLCDWRLSYMREAHLWANLLEGRHTIEYLESEVNSVIIQCKFLKNDFLLTLGSKIVVYDIRATPVIYVENPIRLLPMHSVDLCEVFGDRIVIVQYFVVQVYHINLVLQNWPQERIFVYNQDTECTFEENQDINSHILGLPLCARKPVCKIIGNIFLGSDQINGSIHIWDLKTGKKIKEEVFKLALSSRFIEFKPSTTCKTEIVVVLKQNMADGECFLFLVYNLQSFEFYPLAKSYSRYSQCLLFGEHLAIVSFNNLQILNYKTCEMIRELFSESVTIDVWKNNIVFNEGKNLRRFLSSAEEVTLLELDMKIVHFKLFNDKFLRVSVKGDGKQDWQGQMCGWNIEIERTYWNIGNDWKKIIQLPFRVNDLCVNEPCTKIVASVIGFPWVLISYW</sequence>
<protein>
    <recommendedName>
        <fullName evidence="1">F-box domain-containing protein</fullName>
    </recommendedName>
</protein>
<proteinExistence type="predicted"/>
<gene>
    <name evidence="2" type="ORF">g.16431</name>
</gene>
<dbReference type="AlphaFoldDB" id="A0A1B6K3K3"/>
<dbReference type="InterPro" id="IPR036047">
    <property type="entry name" value="F-box-like_dom_sf"/>
</dbReference>
<dbReference type="SMART" id="SM00256">
    <property type="entry name" value="FBOX"/>
    <property type="match status" value="1"/>
</dbReference>
<dbReference type="EMBL" id="GECU01001681">
    <property type="protein sequence ID" value="JAT06026.1"/>
    <property type="molecule type" value="Transcribed_RNA"/>
</dbReference>
<dbReference type="PROSITE" id="PS50181">
    <property type="entry name" value="FBOX"/>
    <property type="match status" value="1"/>
</dbReference>
<dbReference type="SUPFAM" id="SSF81383">
    <property type="entry name" value="F-box domain"/>
    <property type="match status" value="1"/>
</dbReference>
<dbReference type="SUPFAM" id="SSF50978">
    <property type="entry name" value="WD40 repeat-like"/>
    <property type="match status" value="1"/>
</dbReference>
<feature type="domain" description="F-box" evidence="1">
    <location>
        <begin position="1"/>
        <end position="44"/>
    </location>
</feature>
<reference evidence="2" key="1">
    <citation type="submission" date="2015-11" db="EMBL/GenBank/DDBJ databases">
        <title>De novo transcriptome assembly of four potential Pierce s Disease insect vectors from Arizona vineyards.</title>
        <authorList>
            <person name="Tassone E.E."/>
        </authorList>
    </citation>
    <scope>NUCLEOTIDE SEQUENCE</scope>
</reference>
<evidence type="ECO:0000259" key="1">
    <source>
        <dbReference type="PROSITE" id="PS50181"/>
    </source>
</evidence>
<name>A0A1B6K3K3_9HEMI</name>
<dbReference type="Gene3D" id="1.20.1280.50">
    <property type="match status" value="1"/>
</dbReference>